<dbReference type="EMBL" id="WTYZ01000001">
    <property type="protein sequence ID" value="MXO84013.1"/>
    <property type="molecule type" value="Genomic_DNA"/>
</dbReference>
<evidence type="ECO:0008006" key="3">
    <source>
        <dbReference type="Google" id="ProtNLM"/>
    </source>
</evidence>
<protein>
    <recommendedName>
        <fullName evidence="3">SpoIIAA-like</fullName>
    </recommendedName>
</protein>
<sequence>MTLAPTFSVSTVPNRKEVHYSASGLWTLEKLPELEAALFEGSKEFIERKRSFRVMGDLRDFAVQTRPVAEQMEQIQIASAKFGVERMALICSSMLVRKQFERVSEAVNFEIFDNEATALDWLRRRF</sequence>
<evidence type="ECO:0000313" key="2">
    <source>
        <dbReference type="Proteomes" id="UP000460290"/>
    </source>
</evidence>
<name>A0A844ZAC5_9SPHN</name>
<dbReference type="AlphaFoldDB" id="A0A844ZAC5"/>
<gene>
    <name evidence="1" type="ORF">GRI35_11610</name>
</gene>
<reference evidence="1 2" key="1">
    <citation type="submission" date="2019-12" db="EMBL/GenBank/DDBJ databases">
        <title>Genomic-based taxomic classification of the family Erythrobacteraceae.</title>
        <authorList>
            <person name="Xu L."/>
        </authorList>
    </citation>
    <scope>NUCLEOTIDE SEQUENCE [LARGE SCALE GENOMIC DNA]</scope>
    <source>
        <strain evidence="1 2">KCTC 42006</strain>
    </source>
</reference>
<dbReference type="InterPro" id="IPR021866">
    <property type="entry name" value="SpoIIAA-like"/>
</dbReference>
<accession>A0A844ZAC5</accession>
<dbReference type="RefSeq" id="WP_160614302.1">
    <property type="nucleotide sequence ID" value="NZ_JAUFQM010000001.1"/>
</dbReference>
<dbReference type="Proteomes" id="UP000460290">
    <property type="component" value="Unassembled WGS sequence"/>
</dbReference>
<evidence type="ECO:0000313" key="1">
    <source>
        <dbReference type="EMBL" id="MXO84013.1"/>
    </source>
</evidence>
<organism evidence="1 2">
    <name type="scientific">Pontixanthobacter aestiaquae</name>
    <dbReference type="NCBI Taxonomy" id="1509367"/>
    <lineage>
        <taxon>Bacteria</taxon>
        <taxon>Pseudomonadati</taxon>
        <taxon>Pseudomonadota</taxon>
        <taxon>Alphaproteobacteria</taxon>
        <taxon>Sphingomonadales</taxon>
        <taxon>Erythrobacteraceae</taxon>
        <taxon>Pontixanthobacter</taxon>
    </lineage>
</organism>
<comment type="caution">
    <text evidence="1">The sequence shown here is derived from an EMBL/GenBank/DDBJ whole genome shotgun (WGS) entry which is preliminary data.</text>
</comment>
<proteinExistence type="predicted"/>
<keyword evidence="2" id="KW-1185">Reference proteome</keyword>
<dbReference type="Pfam" id="PF11964">
    <property type="entry name" value="SpoIIAA-like"/>
    <property type="match status" value="1"/>
</dbReference>
<dbReference type="OrthoDB" id="7409882at2"/>